<sequence length="313" mass="36200">MSPSYKDQYFDYFGKNYEFLNNLPLYFIYSSFYMPNSDIGYETSYCMRIIKNKDKHSSYIRSVCHGVQAMLSYLKVMVQNGNLNDINKGCAYLNYLIHDKIKHIISSSINIEDLYESISNSEHTLYAKYFGECSKYYYQILQDEYCKKDKVYKNELNDFQKTFNKTKNFLKEKRITLSIDDLQSPEEYNCSTGVLQPAPITRGKGIIDTVMSDSFSGESSSYQDSGNGTPHINVSNITGIISGSLLGTFALFLMSYKYTPFGPWLRKKKDVANNLFNNNEIGNHELLINNSENENINLDEQLYHIKYYSAENS</sequence>
<accession>A0A1A8WQU7</accession>
<dbReference type="AlphaFoldDB" id="A0A1A8WQU7"/>
<protein>
    <submittedName>
        <fullName evidence="1">PIR Superfamily Protein</fullName>
    </submittedName>
</protein>
<reference evidence="2" key="1">
    <citation type="submission" date="2016-05" db="EMBL/GenBank/DDBJ databases">
        <authorList>
            <person name="Naeem Raeece"/>
        </authorList>
    </citation>
    <scope>NUCLEOTIDE SEQUENCE [LARGE SCALE GENOMIC DNA]</scope>
</reference>
<dbReference type="EMBL" id="FLQU01001598">
    <property type="protein sequence ID" value="SBS93697.1"/>
    <property type="molecule type" value="Genomic_DNA"/>
</dbReference>
<proteinExistence type="predicted"/>
<gene>
    <name evidence="1" type="ORF">POVCU2_0083080</name>
</gene>
<dbReference type="InterPro" id="IPR008780">
    <property type="entry name" value="Plasmodium_Vir"/>
</dbReference>
<dbReference type="Proteomes" id="UP000078560">
    <property type="component" value="Unassembled WGS sequence"/>
</dbReference>
<dbReference type="Pfam" id="PF05795">
    <property type="entry name" value="Plasmodium_Vir"/>
    <property type="match status" value="1"/>
</dbReference>
<organism evidence="1 2">
    <name type="scientific">Plasmodium ovale curtisi</name>
    <dbReference type="NCBI Taxonomy" id="864141"/>
    <lineage>
        <taxon>Eukaryota</taxon>
        <taxon>Sar</taxon>
        <taxon>Alveolata</taxon>
        <taxon>Apicomplexa</taxon>
        <taxon>Aconoidasida</taxon>
        <taxon>Haemosporida</taxon>
        <taxon>Plasmodiidae</taxon>
        <taxon>Plasmodium</taxon>
        <taxon>Plasmodium (Plasmodium)</taxon>
    </lineage>
</organism>
<name>A0A1A8WQU7_PLAOA</name>
<evidence type="ECO:0000313" key="1">
    <source>
        <dbReference type="EMBL" id="SBS93697.1"/>
    </source>
</evidence>
<evidence type="ECO:0000313" key="2">
    <source>
        <dbReference type="Proteomes" id="UP000078560"/>
    </source>
</evidence>